<accession>A0A9I9EJN9</accession>
<name>A0A9I9EJN9_CUCME</name>
<evidence type="ECO:0000313" key="1">
    <source>
        <dbReference type="EnsemblPlants" id="MELO3C034365.2.1"/>
    </source>
</evidence>
<dbReference type="EnsemblPlants" id="MELO3C034365.2.1">
    <property type="protein sequence ID" value="MELO3C034365.2.1"/>
    <property type="gene ID" value="MELO3C034365.2"/>
</dbReference>
<organism evidence="1">
    <name type="scientific">Cucumis melo</name>
    <name type="common">Muskmelon</name>
    <dbReference type="NCBI Taxonomy" id="3656"/>
    <lineage>
        <taxon>Eukaryota</taxon>
        <taxon>Viridiplantae</taxon>
        <taxon>Streptophyta</taxon>
        <taxon>Embryophyta</taxon>
        <taxon>Tracheophyta</taxon>
        <taxon>Spermatophyta</taxon>
        <taxon>Magnoliopsida</taxon>
        <taxon>eudicotyledons</taxon>
        <taxon>Gunneridae</taxon>
        <taxon>Pentapetalae</taxon>
        <taxon>rosids</taxon>
        <taxon>fabids</taxon>
        <taxon>Cucurbitales</taxon>
        <taxon>Cucurbitaceae</taxon>
        <taxon>Benincaseae</taxon>
        <taxon>Cucumis</taxon>
    </lineage>
</organism>
<reference evidence="1" key="1">
    <citation type="submission" date="2023-03" db="UniProtKB">
        <authorList>
            <consortium name="EnsemblPlants"/>
        </authorList>
    </citation>
    <scope>IDENTIFICATION</scope>
</reference>
<proteinExistence type="predicted"/>
<protein>
    <submittedName>
        <fullName evidence="1">Uncharacterized protein</fullName>
    </submittedName>
</protein>
<dbReference type="Gramene" id="MELO3C034365.2.1">
    <property type="protein sequence ID" value="MELO3C034365.2.1"/>
    <property type="gene ID" value="MELO3C034365.2"/>
</dbReference>
<dbReference type="AlphaFoldDB" id="A0A9I9EJN9"/>
<sequence>MIQFLSTCKLSKPYIIWQSKFLNALKDNDGHFSFIASPKSLLHNTSVKNMVWHSNFHLYRLYVLVLLESIGETKPYLRQFIDI</sequence>